<reference evidence="2 3" key="1">
    <citation type="submission" date="2020-03" db="EMBL/GenBank/DDBJ databases">
        <title>Whole genome shotgun sequence of Phytohabitans flavus NBRC 107702.</title>
        <authorList>
            <person name="Komaki H."/>
            <person name="Tamura T."/>
        </authorList>
    </citation>
    <scope>NUCLEOTIDE SEQUENCE [LARGE SCALE GENOMIC DNA]</scope>
    <source>
        <strain evidence="2 3">NBRC 107702</strain>
    </source>
</reference>
<keyword evidence="1" id="KW-1133">Transmembrane helix</keyword>
<keyword evidence="1" id="KW-0472">Membrane</keyword>
<feature type="transmembrane region" description="Helical" evidence="1">
    <location>
        <begin position="24"/>
        <end position="45"/>
    </location>
</feature>
<accession>A0A6F8Y040</accession>
<gene>
    <name evidence="2" type="ORF">Pflav_058400</name>
</gene>
<evidence type="ECO:0000313" key="3">
    <source>
        <dbReference type="Proteomes" id="UP000502508"/>
    </source>
</evidence>
<dbReference type="RefSeq" id="WP_173039377.1">
    <property type="nucleotide sequence ID" value="NZ_AP022870.1"/>
</dbReference>
<dbReference type="KEGG" id="pfla:Pflav_058400"/>
<sequence>MSVPGLRREDLPVLDRLLCMAWEWVAPVVTGTAGVVGVVFTWFAGAQGRKHTERMIEQTRLADDRTRLLNERKDAYLTALRTIELRKRRERYRERGKLERIQQLDERWPKAERVHMEMEALIGIRAFGSKRVLDLADRWYDADEAGDAKASTELVEQLQQAIRAELHGGAQADR</sequence>
<proteinExistence type="predicted"/>
<evidence type="ECO:0000256" key="1">
    <source>
        <dbReference type="SAM" id="Phobius"/>
    </source>
</evidence>
<protein>
    <submittedName>
        <fullName evidence="2">Uncharacterized protein</fullName>
    </submittedName>
</protein>
<organism evidence="2 3">
    <name type="scientific">Phytohabitans flavus</name>
    <dbReference type="NCBI Taxonomy" id="1076124"/>
    <lineage>
        <taxon>Bacteria</taxon>
        <taxon>Bacillati</taxon>
        <taxon>Actinomycetota</taxon>
        <taxon>Actinomycetes</taxon>
        <taxon>Micromonosporales</taxon>
        <taxon>Micromonosporaceae</taxon>
    </lineage>
</organism>
<dbReference type="Proteomes" id="UP000502508">
    <property type="component" value="Chromosome"/>
</dbReference>
<keyword evidence="3" id="KW-1185">Reference proteome</keyword>
<keyword evidence="1" id="KW-0812">Transmembrane</keyword>
<evidence type="ECO:0000313" key="2">
    <source>
        <dbReference type="EMBL" id="BCB79430.1"/>
    </source>
</evidence>
<dbReference type="EMBL" id="AP022870">
    <property type="protein sequence ID" value="BCB79430.1"/>
    <property type="molecule type" value="Genomic_DNA"/>
</dbReference>
<name>A0A6F8Y040_9ACTN</name>
<reference evidence="2 3" key="2">
    <citation type="submission" date="2020-03" db="EMBL/GenBank/DDBJ databases">
        <authorList>
            <person name="Ichikawa N."/>
            <person name="Kimura A."/>
            <person name="Kitahashi Y."/>
            <person name="Uohara A."/>
        </authorList>
    </citation>
    <scope>NUCLEOTIDE SEQUENCE [LARGE SCALE GENOMIC DNA]</scope>
    <source>
        <strain evidence="2 3">NBRC 107702</strain>
    </source>
</reference>
<dbReference type="AlphaFoldDB" id="A0A6F8Y040"/>